<evidence type="ECO:0000313" key="12">
    <source>
        <dbReference type="EMBL" id="MBC5647207.1"/>
    </source>
</evidence>
<feature type="coiled-coil region" evidence="10">
    <location>
        <begin position="332"/>
        <end position="359"/>
    </location>
</feature>
<dbReference type="PIRSF" id="PIRSF003128">
    <property type="entry name" value="RecN"/>
    <property type="match status" value="1"/>
</dbReference>
<comment type="similarity">
    <text evidence="2 9">Belongs to the RecN family.</text>
</comment>
<accession>A0ABR7EBR0</accession>
<name>A0ABR7EBR0_9FIRM</name>
<evidence type="ECO:0000256" key="6">
    <source>
        <dbReference type="ARBA" id="ARBA00022840"/>
    </source>
</evidence>
<evidence type="ECO:0000256" key="2">
    <source>
        <dbReference type="ARBA" id="ARBA00009441"/>
    </source>
</evidence>
<keyword evidence="10" id="KW-0175">Coiled coil</keyword>
<evidence type="ECO:0000256" key="10">
    <source>
        <dbReference type="SAM" id="Coils"/>
    </source>
</evidence>
<evidence type="ECO:0000256" key="8">
    <source>
        <dbReference type="ARBA" id="ARBA00033408"/>
    </source>
</evidence>
<evidence type="ECO:0000256" key="5">
    <source>
        <dbReference type="ARBA" id="ARBA00022763"/>
    </source>
</evidence>
<dbReference type="SUPFAM" id="SSF52540">
    <property type="entry name" value="P-loop containing nucleoside triphosphate hydrolases"/>
    <property type="match status" value="1"/>
</dbReference>
<dbReference type="EMBL" id="JACOON010000001">
    <property type="protein sequence ID" value="MBC5647207.1"/>
    <property type="molecule type" value="Genomic_DNA"/>
</dbReference>
<comment type="caution">
    <text evidence="12">The sequence shown here is derived from an EMBL/GenBank/DDBJ whole genome shotgun (WGS) entry which is preliminary data.</text>
</comment>
<evidence type="ECO:0000256" key="9">
    <source>
        <dbReference type="PIRNR" id="PIRNR003128"/>
    </source>
</evidence>
<dbReference type="InterPro" id="IPR027417">
    <property type="entry name" value="P-loop_NTPase"/>
</dbReference>
<evidence type="ECO:0000256" key="1">
    <source>
        <dbReference type="ARBA" id="ARBA00003618"/>
    </source>
</evidence>
<protein>
    <recommendedName>
        <fullName evidence="3 9">DNA repair protein RecN</fullName>
    </recommendedName>
    <alternativeName>
        <fullName evidence="8 9">Recombination protein N</fullName>
    </alternativeName>
</protein>
<evidence type="ECO:0000256" key="3">
    <source>
        <dbReference type="ARBA" id="ARBA00021315"/>
    </source>
</evidence>
<keyword evidence="5 9" id="KW-0227">DNA damage</keyword>
<evidence type="ECO:0000313" key="13">
    <source>
        <dbReference type="Proteomes" id="UP000606889"/>
    </source>
</evidence>
<dbReference type="CDD" id="cd03241">
    <property type="entry name" value="ABC_RecN"/>
    <property type="match status" value="2"/>
</dbReference>
<dbReference type="Proteomes" id="UP000606889">
    <property type="component" value="Unassembled WGS sequence"/>
</dbReference>
<comment type="function">
    <text evidence="1 9">May be involved in recombinational repair of damaged DNA.</text>
</comment>
<keyword evidence="4" id="KW-0547">Nucleotide-binding</keyword>
<reference evidence="12 13" key="1">
    <citation type="submission" date="2020-08" db="EMBL/GenBank/DDBJ databases">
        <title>Genome public.</title>
        <authorList>
            <person name="Liu C."/>
            <person name="Sun Q."/>
        </authorList>
    </citation>
    <scope>NUCLEOTIDE SEQUENCE [LARGE SCALE GENOMIC DNA]</scope>
    <source>
        <strain evidence="12 13">NSJ-35</strain>
    </source>
</reference>
<evidence type="ECO:0000256" key="7">
    <source>
        <dbReference type="ARBA" id="ARBA00023204"/>
    </source>
</evidence>
<keyword evidence="7 9" id="KW-0234">DNA repair</keyword>
<dbReference type="InterPro" id="IPR004604">
    <property type="entry name" value="DNA_recomb/repair_RecN"/>
</dbReference>
<evidence type="ECO:0000259" key="11">
    <source>
        <dbReference type="Pfam" id="PF02463"/>
    </source>
</evidence>
<dbReference type="InterPro" id="IPR003395">
    <property type="entry name" value="RecF/RecN/SMC_N"/>
</dbReference>
<keyword evidence="13" id="KW-1185">Reference proteome</keyword>
<dbReference type="Gene3D" id="3.40.50.300">
    <property type="entry name" value="P-loop containing nucleotide triphosphate hydrolases"/>
    <property type="match status" value="2"/>
</dbReference>
<dbReference type="Pfam" id="PF02463">
    <property type="entry name" value="SMC_N"/>
    <property type="match status" value="1"/>
</dbReference>
<dbReference type="PANTHER" id="PTHR11059">
    <property type="entry name" value="DNA REPAIR PROTEIN RECN"/>
    <property type="match status" value="1"/>
</dbReference>
<keyword evidence="6" id="KW-0067">ATP-binding</keyword>
<organism evidence="12 13">
    <name type="scientific">Christensenella tenuis</name>
    <dbReference type="NCBI Taxonomy" id="2763033"/>
    <lineage>
        <taxon>Bacteria</taxon>
        <taxon>Bacillati</taxon>
        <taxon>Bacillota</taxon>
        <taxon>Clostridia</taxon>
        <taxon>Christensenellales</taxon>
        <taxon>Christensenellaceae</taxon>
        <taxon>Christensenella</taxon>
    </lineage>
</organism>
<dbReference type="RefSeq" id="WP_186856721.1">
    <property type="nucleotide sequence ID" value="NZ_JACOON010000001.1"/>
</dbReference>
<evidence type="ECO:0000256" key="4">
    <source>
        <dbReference type="ARBA" id="ARBA00022741"/>
    </source>
</evidence>
<dbReference type="PANTHER" id="PTHR11059:SF0">
    <property type="entry name" value="DNA REPAIR PROTEIN RECN"/>
    <property type="match status" value="1"/>
</dbReference>
<dbReference type="NCBIfam" id="TIGR00634">
    <property type="entry name" value="recN"/>
    <property type="match status" value="1"/>
</dbReference>
<proteinExistence type="inferred from homology"/>
<feature type="domain" description="RecF/RecN/SMC N-terminal" evidence="11">
    <location>
        <begin position="2"/>
        <end position="514"/>
    </location>
</feature>
<gene>
    <name evidence="12" type="primary">recN</name>
    <name evidence="12" type="ORF">H8S18_02520</name>
</gene>
<sequence length="569" mass="62975">MIQSLTVKNIALIDELNIEFGNGLNVLSGETGAGKSIVVDSMNLLLGERADRELIRSGQEKAHVEANICIDSAAFADFFDENELEADDELIISRDLSVSGKNVCRINGTVVSLATLKTLMDRIVDLHGQHEHQSLLYAKNHILFLDNYCGKKAKEAKGRIAQLYTRLKNVQRQLDETGGDERERMRSMDLLSFQIQEITEAKIFAGEEDALRDEREKLNHAQFIAQTLSNGYAELYLGGEEGGSALSLVQDAVRLLSQIAIYDAAYEKTAERLQESAFVLEECAHDLRGFSESIVFDEQRQTEIEERIDLLGGLKRKYGNSEKEILAFCTDAQQKLEKMQHAEEEAARLTSEIIGIQDQLYAEYQALSGLRKEAAKKLSAAVLKELNDLGMPGANFEAKFAPLPGRKETVWHRDGIDEMEFYLSTNEGEPLKPLSKTASGGEISRVMLAFKNISAGSEDISTLIFDEIDTGISGRMALVVSEKMASISRSRQVICVTHLPQIAAMADANFLIRKYSADGATHTNVARLEGANITDEIARLAGGIETENALKYAGELRQNAEKIKRAFKG</sequence>